<dbReference type="InterPro" id="IPR036259">
    <property type="entry name" value="MFS_trans_sf"/>
</dbReference>
<feature type="transmembrane region" description="Helical" evidence="7">
    <location>
        <begin position="255"/>
        <end position="276"/>
    </location>
</feature>
<keyword evidence="3" id="KW-1003">Cell membrane</keyword>
<feature type="transmembrane region" description="Helical" evidence="7">
    <location>
        <begin position="102"/>
        <end position="122"/>
    </location>
</feature>
<dbReference type="EMBL" id="JADEWN010000014">
    <property type="protein sequence ID" value="MBE9190283.1"/>
    <property type="molecule type" value="Genomic_DNA"/>
</dbReference>
<gene>
    <name evidence="8" type="ORF">IQ230_07900</name>
</gene>
<comment type="subcellular location">
    <subcellularLocation>
        <location evidence="1">Cell membrane</location>
        <topology evidence="1">Multi-pass membrane protein</topology>
    </subcellularLocation>
</comment>
<keyword evidence="5 7" id="KW-1133">Transmembrane helix</keyword>
<sequence length="436" mass="47127">MSPSPSLRNFIIVWSGQLVSTIGSTMSTFAFNIWAWEFSGQVTSLALVDFFTLLPSILFSPIAGVIVDRCNRKLLMVLGDTITVTLTVMIVLLYLTNQLQVWHLYVTGAIAGTFNQIQWLAYSASVSLMVPTKHYARASSLDFVSGYGANIVGPALAGYLYYSIGLAGICVIDIVTFLIAISSILLVKVPQPLPDEAESQINPNIWREFVFGMRYIRARRGMLALLIAGFLFWLPYDICDLLYTPMILSRSGNDTVVLGSLASAAGVGGVIGALIISRWGGFKRRIKGVLIGMAGIGLSKTVLGLGQSPWIWMLAQFSASLYAPLSGSSTTAIWMTKVHPNIQGRVFAARSLVEQLTSAFAYLIAGLLADNVFEPAMHPGGMLTPFFGRLFGTGTGAGISVLYVICALCMSLVGLCGYQFHSLRNVEDLLLDQDAG</sequence>
<feature type="transmembrane region" description="Helical" evidence="7">
    <location>
        <begin position="223"/>
        <end position="243"/>
    </location>
</feature>
<feature type="transmembrane region" description="Helical" evidence="7">
    <location>
        <begin position="288"/>
        <end position="305"/>
    </location>
</feature>
<evidence type="ECO:0000256" key="1">
    <source>
        <dbReference type="ARBA" id="ARBA00004651"/>
    </source>
</evidence>
<organism evidence="8 9">
    <name type="scientific">Gloeocapsopsis crepidinum LEGE 06123</name>
    <dbReference type="NCBI Taxonomy" id="588587"/>
    <lineage>
        <taxon>Bacteria</taxon>
        <taxon>Bacillati</taxon>
        <taxon>Cyanobacteriota</taxon>
        <taxon>Cyanophyceae</taxon>
        <taxon>Oscillatoriophycideae</taxon>
        <taxon>Chroococcales</taxon>
        <taxon>Chroococcaceae</taxon>
        <taxon>Gloeocapsopsis</taxon>
    </lineage>
</organism>
<feature type="transmembrane region" description="Helical" evidence="7">
    <location>
        <begin position="12"/>
        <end position="36"/>
    </location>
</feature>
<evidence type="ECO:0000256" key="5">
    <source>
        <dbReference type="ARBA" id="ARBA00022989"/>
    </source>
</evidence>
<dbReference type="InterPro" id="IPR011701">
    <property type="entry name" value="MFS"/>
</dbReference>
<keyword evidence="9" id="KW-1185">Reference proteome</keyword>
<keyword evidence="6 7" id="KW-0472">Membrane</keyword>
<evidence type="ECO:0000256" key="2">
    <source>
        <dbReference type="ARBA" id="ARBA00022448"/>
    </source>
</evidence>
<dbReference type="Proteomes" id="UP000651156">
    <property type="component" value="Unassembled WGS sequence"/>
</dbReference>
<dbReference type="PANTHER" id="PTHR43266:SF2">
    <property type="entry name" value="MAJOR FACILITATOR SUPERFAMILY (MFS) PROFILE DOMAIN-CONTAINING PROTEIN"/>
    <property type="match status" value="1"/>
</dbReference>
<evidence type="ECO:0000313" key="8">
    <source>
        <dbReference type="EMBL" id="MBE9190283.1"/>
    </source>
</evidence>
<protein>
    <submittedName>
        <fullName evidence="8">MFS transporter</fullName>
    </submittedName>
</protein>
<accession>A0ABR9USE5</accession>
<dbReference type="RefSeq" id="WP_193931475.1">
    <property type="nucleotide sequence ID" value="NZ_CAWPMZ010000032.1"/>
</dbReference>
<dbReference type="Pfam" id="PF07690">
    <property type="entry name" value="MFS_1"/>
    <property type="match status" value="1"/>
</dbReference>
<evidence type="ECO:0000256" key="7">
    <source>
        <dbReference type="SAM" id="Phobius"/>
    </source>
</evidence>
<keyword evidence="4 7" id="KW-0812">Transmembrane</keyword>
<evidence type="ECO:0000256" key="4">
    <source>
        <dbReference type="ARBA" id="ARBA00022692"/>
    </source>
</evidence>
<keyword evidence="2" id="KW-0813">Transport</keyword>
<dbReference type="Gene3D" id="1.20.1250.20">
    <property type="entry name" value="MFS general substrate transporter like domains"/>
    <property type="match status" value="1"/>
</dbReference>
<feature type="transmembrane region" description="Helical" evidence="7">
    <location>
        <begin position="389"/>
        <end position="415"/>
    </location>
</feature>
<evidence type="ECO:0000256" key="3">
    <source>
        <dbReference type="ARBA" id="ARBA00022475"/>
    </source>
</evidence>
<evidence type="ECO:0000313" key="9">
    <source>
        <dbReference type="Proteomes" id="UP000651156"/>
    </source>
</evidence>
<dbReference type="SUPFAM" id="SSF103473">
    <property type="entry name" value="MFS general substrate transporter"/>
    <property type="match status" value="1"/>
</dbReference>
<comment type="caution">
    <text evidence="8">The sequence shown here is derived from an EMBL/GenBank/DDBJ whole genome shotgun (WGS) entry which is preliminary data.</text>
</comment>
<feature type="transmembrane region" description="Helical" evidence="7">
    <location>
        <begin position="74"/>
        <end position="96"/>
    </location>
</feature>
<reference evidence="8 9" key="1">
    <citation type="submission" date="2020-10" db="EMBL/GenBank/DDBJ databases">
        <authorList>
            <person name="Castelo-Branco R."/>
            <person name="Eusebio N."/>
            <person name="Adriana R."/>
            <person name="Vieira A."/>
            <person name="Brugerolle De Fraissinette N."/>
            <person name="Rezende De Castro R."/>
            <person name="Schneider M.P."/>
            <person name="Vasconcelos V."/>
            <person name="Leao P.N."/>
        </authorList>
    </citation>
    <scope>NUCLEOTIDE SEQUENCE [LARGE SCALE GENOMIC DNA]</scope>
    <source>
        <strain evidence="8 9">LEGE 06123</strain>
    </source>
</reference>
<proteinExistence type="predicted"/>
<feature type="transmembrane region" description="Helical" evidence="7">
    <location>
        <begin position="159"/>
        <end position="187"/>
    </location>
</feature>
<dbReference type="CDD" id="cd06173">
    <property type="entry name" value="MFS_MefA_like"/>
    <property type="match status" value="1"/>
</dbReference>
<dbReference type="PANTHER" id="PTHR43266">
    <property type="entry name" value="MACROLIDE-EFFLUX PROTEIN"/>
    <property type="match status" value="1"/>
</dbReference>
<name>A0ABR9USE5_9CHRO</name>
<evidence type="ECO:0000256" key="6">
    <source>
        <dbReference type="ARBA" id="ARBA00023136"/>
    </source>
</evidence>
<feature type="transmembrane region" description="Helical" evidence="7">
    <location>
        <begin position="42"/>
        <end position="67"/>
    </location>
</feature>